<reference evidence="2 3" key="1">
    <citation type="submission" date="2020-07" db="EMBL/GenBank/DDBJ databases">
        <authorList>
            <person name="Sun Q."/>
        </authorList>
    </citation>
    <scope>NUCLEOTIDE SEQUENCE [LARGE SCALE GENOMIC DNA]</scope>
    <source>
        <strain evidence="2 3">MAH-1</strain>
    </source>
</reference>
<dbReference type="Proteomes" id="UP000535020">
    <property type="component" value="Unassembled WGS sequence"/>
</dbReference>
<dbReference type="AlphaFoldDB" id="A0A7Y8Y1W6"/>
<evidence type="ECO:0000256" key="1">
    <source>
        <dbReference type="SAM" id="MobiDB-lite"/>
    </source>
</evidence>
<comment type="caution">
    <text evidence="2">The sequence shown here is derived from an EMBL/GenBank/DDBJ whole genome shotgun (WGS) entry which is preliminary data.</text>
</comment>
<feature type="region of interest" description="Disordered" evidence="1">
    <location>
        <begin position="168"/>
        <end position="189"/>
    </location>
</feature>
<gene>
    <name evidence="2" type="ORF">HZF10_09225</name>
</gene>
<evidence type="ECO:0000313" key="2">
    <source>
        <dbReference type="EMBL" id="NYA71099.1"/>
    </source>
</evidence>
<dbReference type="RefSeq" id="WP_176005907.1">
    <property type="nucleotide sequence ID" value="NZ_JABWMI010000010.1"/>
</dbReference>
<accession>A0A7Y8Y1W6</accession>
<keyword evidence="3" id="KW-1185">Reference proteome</keyword>
<evidence type="ECO:0000313" key="3">
    <source>
        <dbReference type="Proteomes" id="UP000535020"/>
    </source>
</evidence>
<feature type="compositionally biased region" description="Basic and acidic residues" evidence="1">
    <location>
        <begin position="168"/>
        <end position="179"/>
    </location>
</feature>
<protein>
    <submittedName>
        <fullName evidence="2">Uncharacterized protein</fullName>
    </submittedName>
</protein>
<organism evidence="2 3">
    <name type="scientific">Flavobacterium agri</name>
    <dbReference type="NCBI Taxonomy" id="2743471"/>
    <lineage>
        <taxon>Bacteria</taxon>
        <taxon>Pseudomonadati</taxon>
        <taxon>Bacteroidota</taxon>
        <taxon>Flavobacteriia</taxon>
        <taxon>Flavobacteriales</taxon>
        <taxon>Flavobacteriaceae</taxon>
        <taxon>Flavobacterium</taxon>
    </lineage>
</organism>
<dbReference type="EMBL" id="JACBJI010000003">
    <property type="protein sequence ID" value="NYA71099.1"/>
    <property type="molecule type" value="Genomic_DNA"/>
</dbReference>
<proteinExistence type="predicted"/>
<sequence>MENQDKIFEQIKQAADNSESKEFPALESVWSRVEDKLDNKVLTKQNKKWKQWAVAASVVAVVSLGYQLFKAETETPAQNNGKTFVVKANKMPEIKRQSDVVSAPIDTSSVIKKDAGTILKRQLETQPIVARSEEQSLSTATEPVATPHRQAMEMSAPAMKSVVVADAKEEMHKAEKEDSDRDDNSEEMFKRSRTKGIMAKGRVFDAHIVTSDEDNQTETKKTKTQMPAGKQKPLLIVDGKPLVAKTQKEYDSKLNEMMESVPTERDTVFYLKEPLYIINGTEYSEDSLFGATPTSPYAPLNLQEEGMTTRIYTGKEALKRFGDKGKNGVIVITTKNGKPAAKQK</sequence>
<name>A0A7Y8Y1W6_9FLAO</name>